<gene>
    <name evidence="2" type="ORF">I7730_14295</name>
</gene>
<name>A0A8H9N175_VIBVL</name>
<dbReference type="EMBL" id="DACRBY010000017">
    <property type="protein sequence ID" value="HAS8540957.1"/>
    <property type="molecule type" value="Genomic_DNA"/>
</dbReference>
<dbReference type="GO" id="GO:0007155">
    <property type="term" value="P:cell adhesion"/>
    <property type="evidence" value="ECO:0007669"/>
    <property type="project" value="InterPro"/>
</dbReference>
<dbReference type="InterPro" id="IPR040026">
    <property type="entry name" value="FliD"/>
</dbReference>
<dbReference type="Pfam" id="PF07195">
    <property type="entry name" value="FliD_C"/>
    <property type="match status" value="1"/>
</dbReference>
<feature type="domain" description="Flagellar hook-associated protein 2 C-terminal" evidence="1">
    <location>
        <begin position="262"/>
        <end position="412"/>
    </location>
</feature>
<organism evidence="2">
    <name type="scientific">Vibrio vulnificus</name>
    <dbReference type="NCBI Taxonomy" id="672"/>
    <lineage>
        <taxon>Bacteria</taxon>
        <taxon>Pseudomonadati</taxon>
        <taxon>Pseudomonadota</taxon>
        <taxon>Gammaproteobacteria</taxon>
        <taxon>Vibrionales</taxon>
        <taxon>Vibrionaceae</taxon>
        <taxon>Vibrio</taxon>
    </lineage>
</organism>
<dbReference type="AlphaFoldDB" id="A0A8H9N175"/>
<dbReference type="PANTHER" id="PTHR30288">
    <property type="entry name" value="FLAGELLAR CAP/ASSEMBLY PROTEIN FLID"/>
    <property type="match status" value="1"/>
</dbReference>
<dbReference type="Proteomes" id="UP000863257">
    <property type="component" value="Unassembled WGS sequence"/>
</dbReference>
<evidence type="ECO:0000313" key="2">
    <source>
        <dbReference type="EMBL" id="HAS8540957.1"/>
    </source>
</evidence>
<evidence type="ECO:0000259" key="1">
    <source>
        <dbReference type="Pfam" id="PF07195"/>
    </source>
</evidence>
<reference evidence="2" key="2">
    <citation type="submission" date="2019-01" db="EMBL/GenBank/DDBJ databases">
        <authorList>
            <consortium name="NCBI Pathogen Detection Project"/>
        </authorList>
    </citation>
    <scope>NUCLEOTIDE SEQUENCE</scope>
    <source>
        <strain evidence="2">BCW_3452</strain>
    </source>
</reference>
<comment type="caution">
    <text evidence="2">The sequence shown here is derived from an EMBL/GenBank/DDBJ whole genome shotgun (WGS) entry which is preliminary data.</text>
</comment>
<reference evidence="2" key="1">
    <citation type="journal article" date="2018" name="Genome Biol.">
        <title>SKESA: strategic k-mer extension for scrupulous assemblies.</title>
        <authorList>
            <person name="Souvorov A."/>
            <person name="Agarwala R."/>
            <person name="Lipman D.J."/>
        </authorList>
    </citation>
    <scope>NUCLEOTIDE SEQUENCE</scope>
    <source>
        <strain evidence="2">BCW_3452</strain>
    </source>
</reference>
<sequence>MNQFSISGSNSGMLVSKNHYMEAHSNRNQGASIVDSALSNKDMGFSVQDNVDLMVSSKMGMKIPEKQAEITNANVRKGAVTQLQKTMEVFAKNTIKPLDQRNSLVSYEISNTNPQAASVEISPRGLDSNVDISLGVDQLAQSQSLKTSGYPSGHTFDSGSLTLDFGSYSVGSFKSNADFSQVTVSIAQGDDLNAVASKINAETKDIRAMIVKNDDGTEGLALISQKTGESNSMRVMATGSSLNGFEFSGIATPSMTIEQDPKDAVYTVNGIKMRSESNNIVDLMGLSVTLKEVTTNDIKITSKASPQAVTENVNAFVENFNSVVEMVNHMGSEYPSEDFGGAMFDTKVMGELEDELDKVFKQLSVDGFGLRDIGVTKLPDGRLTLDQDKLNRALENDPEIAFKVLGTETNTSHSSISVDELGKLPSGEHNIVIDRAPEKALMSGTTISTPATLASDVSLPLTLGGVEVDVILPSGTYSGDELANKINLAIKSEGVTSYSAKMINGSLTLVSADYGSLKSIEVRLDVPELGLIASKETGVDVAGSINGERFLGDGNSVESKFDEATRGFKFKVDPETLKLNEPVAVSVSRGVLSNMESSFKQVDESFKKELKAIGDKLDDGNTGSLLSQLEELEKKEEYYYEVYYQQYSGISAQLAKMNNVSEMLDMLYNSKDE</sequence>
<dbReference type="PANTHER" id="PTHR30288:SF0">
    <property type="entry name" value="FLAGELLAR HOOK-ASSOCIATED PROTEIN 2"/>
    <property type="match status" value="1"/>
</dbReference>
<proteinExistence type="predicted"/>
<dbReference type="GO" id="GO:0071973">
    <property type="term" value="P:bacterial-type flagellum-dependent cell motility"/>
    <property type="evidence" value="ECO:0007669"/>
    <property type="project" value="TreeGrafter"/>
</dbReference>
<accession>A0A8H9N175</accession>
<dbReference type="GO" id="GO:0009421">
    <property type="term" value="C:bacterial-type flagellum filament cap"/>
    <property type="evidence" value="ECO:0007669"/>
    <property type="project" value="InterPro"/>
</dbReference>
<protein>
    <recommendedName>
        <fullName evidence="1">Flagellar hook-associated protein 2 C-terminal domain-containing protein</fullName>
    </recommendedName>
</protein>
<dbReference type="InterPro" id="IPR010809">
    <property type="entry name" value="FliD_C"/>
</dbReference>